<feature type="compositionally biased region" description="Polar residues" evidence="1">
    <location>
        <begin position="159"/>
        <end position="169"/>
    </location>
</feature>
<evidence type="ECO:0008006" key="4">
    <source>
        <dbReference type="Google" id="ProtNLM"/>
    </source>
</evidence>
<dbReference type="AlphaFoldDB" id="A0A0C9T1W3"/>
<feature type="compositionally biased region" description="Acidic residues" evidence="1">
    <location>
        <begin position="76"/>
        <end position="136"/>
    </location>
</feature>
<proteinExistence type="predicted"/>
<accession>A0A0C9T1W3</accession>
<protein>
    <recommendedName>
        <fullName evidence="4">Chromo domain-containing protein</fullName>
    </recommendedName>
</protein>
<feature type="region of interest" description="Disordered" evidence="1">
    <location>
        <begin position="46"/>
        <end position="176"/>
    </location>
</feature>
<evidence type="ECO:0000313" key="2">
    <source>
        <dbReference type="EMBL" id="KII83184.1"/>
    </source>
</evidence>
<dbReference type="EMBL" id="KN832580">
    <property type="protein sequence ID" value="KII83184.1"/>
    <property type="molecule type" value="Genomic_DNA"/>
</dbReference>
<reference evidence="2 3" key="1">
    <citation type="submission" date="2014-06" db="EMBL/GenBank/DDBJ databases">
        <title>Evolutionary Origins and Diversification of the Mycorrhizal Mutualists.</title>
        <authorList>
            <consortium name="DOE Joint Genome Institute"/>
            <consortium name="Mycorrhizal Genomics Consortium"/>
            <person name="Kohler A."/>
            <person name="Kuo A."/>
            <person name="Nagy L.G."/>
            <person name="Floudas D."/>
            <person name="Copeland A."/>
            <person name="Barry K.W."/>
            <person name="Cichocki N."/>
            <person name="Veneault-Fourrey C."/>
            <person name="LaButti K."/>
            <person name="Lindquist E.A."/>
            <person name="Lipzen A."/>
            <person name="Lundell T."/>
            <person name="Morin E."/>
            <person name="Murat C."/>
            <person name="Riley R."/>
            <person name="Ohm R."/>
            <person name="Sun H."/>
            <person name="Tunlid A."/>
            <person name="Henrissat B."/>
            <person name="Grigoriev I.V."/>
            <person name="Hibbett D.S."/>
            <person name="Martin F."/>
        </authorList>
    </citation>
    <scope>NUCLEOTIDE SEQUENCE [LARGE SCALE GENOMIC DNA]</scope>
    <source>
        <strain evidence="2 3">FD-325 SS-3</strain>
    </source>
</reference>
<gene>
    <name evidence="2" type="ORF">PLICRDRAFT_180585</name>
</gene>
<keyword evidence="3" id="KW-1185">Reference proteome</keyword>
<evidence type="ECO:0000256" key="1">
    <source>
        <dbReference type="SAM" id="MobiDB-lite"/>
    </source>
</evidence>
<organism evidence="2 3">
    <name type="scientific">Plicaturopsis crispa FD-325 SS-3</name>
    <dbReference type="NCBI Taxonomy" id="944288"/>
    <lineage>
        <taxon>Eukaryota</taxon>
        <taxon>Fungi</taxon>
        <taxon>Dikarya</taxon>
        <taxon>Basidiomycota</taxon>
        <taxon>Agaricomycotina</taxon>
        <taxon>Agaricomycetes</taxon>
        <taxon>Agaricomycetidae</taxon>
        <taxon>Amylocorticiales</taxon>
        <taxon>Amylocorticiaceae</taxon>
        <taxon>Plicatura</taxon>
        <taxon>Plicaturopsis crispa</taxon>
    </lineage>
</organism>
<sequence length="265" mass="29638">MPLTSIRLGRVVEESADGRLLVQWDGAIQDQDTDWIPGNPVLLASWRKKSRESPLTASAAIRPAERSPRRSASATSEDEGEATDDEDDADEDEDDEDDKDEDDEDDKDEDDEDDKEYQEEDDSSDSEYQDDDEDEVIASAKGGGRHRRKQSVKDKDVSKNGSVAENEPQQDLPRLVENMSLMCSSSNTERSTTMTPGRDEEALASSQLRKWLESLTQKELFKYTTKTNIRRANGNKPRQKSEAVDAILLAPTLPSKQDIQSVIDG</sequence>
<dbReference type="HOGENOM" id="CLU_1050201_0_0_1"/>
<evidence type="ECO:0000313" key="3">
    <source>
        <dbReference type="Proteomes" id="UP000053263"/>
    </source>
</evidence>
<dbReference type="Proteomes" id="UP000053263">
    <property type="component" value="Unassembled WGS sequence"/>
</dbReference>
<name>A0A0C9T1W3_PLICR</name>